<dbReference type="Pfam" id="PF01381">
    <property type="entry name" value="HTH_3"/>
    <property type="match status" value="1"/>
</dbReference>
<evidence type="ECO:0000259" key="1">
    <source>
        <dbReference type="PROSITE" id="PS50943"/>
    </source>
</evidence>
<evidence type="ECO:0000313" key="2">
    <source>
        <dbReference type="EMBL" id="HEN41635.1"/>
    </source>
</evidence>
<dbReference type="InterPro" id="IPR010982">
    <property type="entry name" value="Lambda_DNA-bd_dom_sf"/>
</dbReference>
<dbReference type="CDD" id="cd00093">
    <property type="entry name" value="HTH_XRE"/>
    <property type="match status" value="1"/>
</dbReference>
<protein>
    <submittedName>
        <fullName evidence="2">XRE family transcriptional regulator</fullName>
    </submittedName>
</protein>
<proteinExistence type="predicted"/>
<reference evidence="2" key="1">
    <citation type="journal article" date="2020" name="mSystems">
        <title>Genome- and Community-Level Interaction Insights into Carbon Utilization and Element Cycling Functions of Hydrothermarchaeota in Hydrothermal Sediment.</title>
        <authorList>
            <person name="Zhou Z."/>
            <person name="Liu Y."/>
            <person name="Xu W."/>
            <person name="Pan J."/>
            <person name="Luo Z.H."/>
            <person name="Li M."/>
        </authorList>
    </citation>
    <scope>NUCLEOTIDE SEQUENCE [LARGE SCALE GENOMIC DNA]</scope>
    <source>
        <strain evidence="2">SpSt-349</strain>
    </source>
</reference>
<dbReference type="SMART" id="SM00530">
    <property type="entry name" value="HTH_XRE"/>
    <property type="match status" value="1"/>
</dbReference>
<dbReference type="GO" id="GO:0003677">
    <property type="term" value="F:DNA binding"/>
    <property type="evidence" value="ECO:0007669"/>
    <property type="project" value="InterPro"/>
</dbReference>
<gene>
    <name evidence="2" type="ORF">ENQ87_04535</name>
</gene>
<comment type="caution">
    <text evidence="2">The sequence shown here is derived from an EMBL/GenBank/DDBJ whole genome shotgun (WGS) entry which is preliminary data.</text>
</comment>
<feature type="domain" description="HTH cro/C1-type" evidence="1">
    <location>
        <begin position="11"/>
        <end position="66"/>
    </location>
</feature>
<dbReference type="SUPFAM" id="SSF47413">
    <property type="entry name" value="lambda repressor-like DNA-binding domains"/>
    <property type="match status" value="1"/>
</dbReference>
<organism evidence="2">
    <name type="scientific">Geobacter metallireducens</name>
    <dbReference type="NCBI Taxonomy" id="28232"/>
    <lineage>
        <taxon>Bacteria</taxon>
        <taxon>Pseudomonadati</taxon>
        <taxon>Thermodesulfobacteriota</taxon>
        <taxon>Desulfuromonadia</taxon>
        <taxon>Geobacterales</taxon>
        <taxon>Geobacteraceae</taxon>
        <taxon>Geobacter</taxon>
    </lineage>
</organism>
<sequence length="195" mass="22312">MRRVMTQGELIKTARRRKGLTQTCLAEVIGAVQSTVSAIEKDELRGGVPFETLIRISEALDAPEILIHHCDACPVRRHIMMKLFPDLNNIRRDPAVIAGRLRKEMIEAAEALDRLGERFADADFRARPDYQDVFEREMEQVVDVKRGIEILEFELILSGLHSREDIDRVYGRQQRKCEEHGHHRPEKTGTEGCGV</sequence>
<dbReference type="EMBL" id="DSOV01000016">
    <property type="protein sequence ID" value="HEN41635.1"/>
    <property type="molecule type" value="Genomic_DNA"/>
</dbReference>
<dbReference type="InterPro" id="IPR001387">
    <property type="entry name" value="Cro/C1-type_HTH"/>
</dbReference>
<dbReference type="Gene3D" id="1.10.260.40">
    <property type="entry name" value="lambda repressor-like DNA-binding domains"/>
    <property type="match status" value="1"/>
</dbReference>
<accession>A0A831XEV5</accession>
<dbReference type="PROSITE" id="PS50943">
    <property type="entry name" value="HTH_CROC1"/>
    <property type="match status" value="1"/>
</dbReference>
<dbReference type="AlphaFoldDB" id="A0A831XEV5"/>
<name>A0A831XEV5_GEOME</name>